<accession>A0A1D1YID1</accession>
<dbReference type="PANTHER" id="PTHR34199:SF2">
    <property type="entry name" value="NUMOD3 MOTIF FAMILY PROTEIN, EXPRESSED"/>
    <property type="match status" value="1"/>
</dbReference>
<feature type="compositionally biased region" description="Polar residues" evidence="2">
    <location>
        <begin position="469"/>
        <end position="488"/>
    </location>
</feature>
<sequence length="602" mass="68351">MSSLVFADVVTSQLSFWSHLGAPGVRSVFCSKTFYKLSPQKEKTLGLTWKEHNKLRRKINFREGCLRKQNTTIIKAIATPECKFWVGSEDDSRHDSNMHLDSVSEYQVPWPSIEDSLKIDEREKMRRLKISKANKGNVPWNKGRKHSTETLQKIRERTRIAMQDPKVKMKLLNMGHAQSEETRLKIGAGVREGWRRRREMLLVQETCCLEWRNIIAEASRKGHNSDEELHWASCETLDEQLEKEWLESMEKRKTMPRPKGNKRAPKSPEQRRKISEAISAKWADPGYRDRVCSSLAKYYGIPVGVERKRRRKPVDESQSAEWKAVKKKPAEPKHTENEKKLIEKVIQRKRKTATPSYKDPMASSKLEMIKKIRERRATVEARKRVATERAKLLIAEAEEAAKALELAALTSPLARASLLETRKLIAEAIRAIERIESGQLTSQESEDSKSLCWGKPVNYSPTGPEAFVTDTSADGRQVNGTPVLSSNLKSDDDFDFSDFSKQNALNGREPLSEDNGAENSIEDLCNNDPSTSVCNSARKHSDTTMSQLDTSRSNGSFKYNYSSPTSEDKGSLHAAMSDASVASLVKTKKKWVRGRLVEVGEE</sequence>
<protein>
    <submittedName>
        <fullName evidence="4">Nudix hydrolase 13, mitochondrial</fullName>
    </submittedName>
</protein>
<dbReference type="AlphaFoldDB" id="A0A1D1YID1"/>
<name>A0A1D1YID1_9ARAE</name>
<proteinExistence type="predicted"/>
<feature type="coiled-coil region" evidence="1">
    <location>
        <begin position="369"/>
        <end position="407"/>
    </location>
</feature>
<dbReference type="PANTHER" id="PTHR34199">
    <property type="entry name" value="NUMOD3 MOTIF FAMILY PROTEIN, EXPRESSED"/>
    <property type="match status" value="1"/>
</dbReference>
<feature type="region of interest" description="Disordered" evidence="2">
    <location>
        <begin position="308"/>
        <end position="336"/>
    </location>
</feature>
<organism evidence="4">
    <name type="scientific">Anthurium amnicola</name>
    <dbReference type="NCBI Taxonomy" id="1678845"/>
    <lineage>
        <taxon>Eukaryota</taxon>
        <taxon>Viridiplantae</taxon>
        <taxon>Streptophyta</taxon>
        <taxon>Embryophyta</taxon>
        <taxon>Tracheophyta</taxon>
        <taxon>Spermatophyta</taxon>
        <taxon>Magnoliopsida</taxon>
        <taxon>Liliopsida</taxon>
        <taxon>Araceae</taxon>
        <taxon>Pothoideae</taxon>
        <taxon>Potheae</taxon>
        <taxon>Anthurium</taxon>
    </lineage>
</organism>
<dbReference type="GO" id="GO:0003677">
    <property type="term" value="F:DNA binding"/>
    <property type="evidence" value="ECO:0007669"/>
    <property type="project" value="InterPro"/>
</dbReference>
<dbReference type="Pfam" id="PF07460">
    <property type="entry name" value="NUMOD3"/>
    <property type="match status" value="1"/>
</dbReference>
<dbReference type="InterPro" id="IPR003611">
    <property type="entry name" value="NUMOD3"/>
</dbReference>
<evidence type="ECO:0000259" key="3">
    <source>
        <dbReference type="Pfam" id="PF07460"/>
    </source>
</evidence>
<feature type="region of interest" description="Disordered" evidence="2">
    <location>
        <begin position="463"/>
        <end position="571"/>
    </location>
</feature>
<feature type="domain" description="Nuclease associated modular" evidence="3">
    <location>
        <begin position="127"/>
        <end position="155"/>
    </location>
</feature>
<evidence type="ECO:0000256" key="2">
    <source>
        <dbReference type="SAM" id="MobiDB-lite"/>
    </source>
</evidence>
<evidence type="ECO:0000313" key="4">
    <source>
        <dbReference type="EMBL" id="JAT54396.1"/>
    </source>
</evidence>
<feature type="compositionally biased region" description="Basic residues" evidence="2">
    <location>
        <begin position="254"/>
        <end position="265"/>
    </location>
</feature>
<reference evidence="4" key="1">
    <citation type="submission" date="2015-07" db="EMBL/GenBank/DDBJ databases">
        <title>Transcriptome Assembly of Anthurium amnicola.</title>
        <authorList>
            <person name="Suzuki J."/>
        </authorList>
    </citation>
    <scope>NUCLEOTIDE SEQUENCE</scope>
</reference>
<gene>
    <name evidence="4" type="primary">NUDT13</name>
    <name evidence="4" type="ORF">g.30625</name>
</gene>
<dbReference type="EMBL" id="GDJX01013540">
    <property type="protein sequence ID" value="JAT54396.1"/>
    <property type="molecule type" value="Transcribed_RNA"/>
</dbReference>
<feature type="region of interest" description="Disordered" evidence="2">
    <location>
        <begin position="249"/>
        <end position="273"/>
    </location>
</feature>
<keyword evidence="1" id="KW-0175">Coiled coil</keyword>
<feature type="compositionally biased region" description="Polar residues" evidence="2">
    <location>
        <begin position="543"/>
        <end position="565"/>
    </location>
</feature>
<keyword evidence="4" id="KW-0378">Hydrolase</keyword>
<evidence type="ECO:0000256" key="1">
    <source>
        <dbReference type="SAM" id="Coils"/>
    </source>
</evidence>
<dbReference type="GO" id="GO:0016787">
    <property type="term" value="F:hydrolase activity"/>
    <property type="evidence" value="ECO:0007669"/>
    <property type="project" value="UniProtKB-KW"/>
</dbReference>